<feature type="compositionally biased region" description="Basic and acidic residues" evidence="1">
    <location>
        <begin position="1"/>
        <end position="13"/>
    </location>
</feature>
<gene>
    <name evidence="2" type="ORF">CUS_5630</name>
</gene>
<sequence>MKYYDGEGSDRIELTPSAGGKDCLGNGEHEGIEIRCDECDFLMLCSKTVSIDTLPRPKVNRSGGDFYGIDKLKKM</sequence>
<evidence type="ECO:0000313" key="3">
    <source>
        <dbReference type="Proteomes" id="UP000004259"/>
    </source>
</evidence>
<keyword evidence="3" id="KW-1185">Reference proteome</keyword>
<dbReference type="AlphaFoldDB" id="E9S8Y5"/>
<organism evidence="2 3">
    <name type="scientific">Ruminococcus albus 8</name>
    <dbReference type="NCBI Taxonomy" id="246199"/>
    <lineage>
        <taxon>Bacteria</taxon>
        <taxon>Bacillati</taxon>
        <taxon>Bacillota</taxon>
        <taxon>Clostridia</taxon>
        <taxon>Eubacteriales</taxon>
        <taxon>Oscillospiraceae</taxon>
        <taxon>Ruminococcus</taxon>
    </lineage>
</organism>
<accession>E9S8Y5</accession>
<reference evidence="2 3" key="1">
    <citation type="submission" date="2011-02" db="EMBL/GenBank/DDBJ databases">
        <authorList>
            <person name="Nelson K.E."/>
            <person name="Sutton G."/>
            <person name="Torralba M."/>
            <person name="Durkin S."/>
            <person name="Harkins D."/>
            <person name="Montgomery R."/>
            <person name="Ziemer C."/>
            <person name="Klaassens E."/>
            <person name="Ocuiv P."/>
            <person name="Morrison M."/>
        </authorList>
    </citation>
    <scope>NUCLEOTIDE SEQUENCE [LARGE SCALE GENOMIC DNA]</scope>
    <source>
        <strain evidence="2 3">8</strain>
    </source>
</reference>
<dbReference type="STRING" id="246199.CUS_5630"/>
<comment type="caution">
    <text evidence="2">The sequence shown here is derived from an EMBL/GenBank/DDBJ whole genome shotgun (WGS) entry which is preliminary data.</text>
</comment>
<feature type="region of interest" description="Disordered" evidence="1">
    <location>
        <begin position="1"/>
        <end position="20"/>
    </location>
</feature>
<protein>
    <submittedName>
        <fullName evidence="2">Uncharacterized protein</fullName>
    </submittedName>
</protein>
<dbReference type="EMBL" id="ADKM02000031">
    <property type="protein sequence ID" value="EGC04292.1"/>
    <property type="molecule type" value="Genomic_DNA"/>
</dbReference>
<dbReference type="RefSeq" id="WP_002847446.1">
    <property type="nucleotide sequence ID" value="NZ_ADKM02000031.1"/>
</dbReference>
<evidence type="ECO:0000256" key="1">
    <source>
        <dbReference type="SAM" id="MobiDB-lite"/>
    </source>
</evidence>
<name>E9S8Y5_RUMAL</name>
<dbReference type="Proteomes" id="UP000004259">
    <property type="component" value="Unassembled WGS sequence"/>
</dbReference>
<proteinExistence type="predicted"/>
<evidence type="ECO:0000313" key="2">
    <source>
        <dbReference type="EMBL" id="EGC04292.1"/>
    </source>
</evidence>